<dbReference type="EMBL" id="MCFE01000694">
    <property type="protein sequence ID" value="ORX81720.1"/>
    <property type="molecule type" value="Genomic_DNA"/>
</dbReference>
<protein>
    <submittedName>
        <fullName evidence="6">MFS general substrate transporter</fullName>
    </submittedName>
</protein>
<feature type="transmembrane region" description="Helical" evidence="5">
    <location>
        <begin position="223"/>
        <end position="239"/>
    </location>
</feature>
<evidence type="ECO:0000256" key="4">
    <source>
        <dbReference type="ARBA" id="ARBA00023136"/>
    </source>
</evidence>
<keyword evidence="4 5" id="KW-0472">Membrane</keyword>
<dbReference type="Pfam" id="PF05978">
    <property type="entry name" value="UNC-93"/>
    <property type="match status" value="1"/>
</dbReference>
<dbReference type="Gene3D" id="1.20.1250.20">
    <property type="entry name" value="MFS general substrate transporter like domains"/>
    <property type="match status" value="1"/>
</dbReference>
<feature type="transmembrane region" description="Helical" evidence="5">
    <location>
        <begin position="288"/>
        <end position="313"/>
    </location>
</feature>
<name>A0A1Y1X7H4_9FUNG</name>
<dbReference type="CDD" id="cd06178">
    <property type="entry name" value="MFS_unc93-like"/>
    <property type="match status" value="1"/>
</dbReference>
<comment type="subcellular location">
    <subcellularLocation>
        <location evidence="1">Membrane</location>
        <topology evidence="1">Multi-pass membrane protein</topology>
    </subcellularLocation>
</comment>
<evidence type="ECO:0000256" key="1">
    <source>
        <dbReference type="ARBA" id="ARBA00004141"/>
    </source>
</evidence>
<dbReference type="InParanoid" id="A0A1Y1X7H4"/>
<evidence type="ECO:0000313" key="7">
    <source>
        <dbReference type="Proteomes" id="UP000193498"/>
    </source>
</evidence>
<dbReference type="FunCoup" id="A0A1Y1X7H4">
    <property type="interactions" value="2"/>
</dbReference>
<comment type="caution">
    <text evidence="6">The sequence shown here is derived from an EMBL/GenBank/DDBJ whole genome shotgun (WGS) entry which is preliminary data.</text>
</comment>
<dbReference type="InterPro" id="IPR051617">
    <property type="entry name" value="UNC-93-like_regulator"/>
</dbReference>
<feature type="transmembrane region" description="Helical" evidence="5">
    <location>
        <begin position="259"/>
        <end position="276"/>
    </location>
</feature>
<evidence type="ECO:0000256" key="3">
    <source>
        <dbReference type="ARBA" id="ARBA00022989"/>
    </source>
</evidence>
<dbReference type="OrthoDB" id="196103at2759"/>
<keyword evidence="7" id="KW-1185">Reference proteome</keyword>
<keyword evidence="3 5" id="KW-1133">Transmembrane helix</keyword>
<dbReference type="InterPro" id="IPR010291">
    <property type="entry name" value="Ion_channel_UNC-93"/>
</dbReference>
<reference evidence="6 7" key="1">
    <citation type="submission" date="2016-07" db="EMBL/GenBank/DDBJ databases">
        <title>Pervasive Adenine N6-methylation of Active Genes in Fungi.</title>
        <authorList>
            <consortium name="DOE Joint Genome Institute"/>
            <person name="Mondo S.J."/>
            <person name="Dannebaum R.O."/>
            <person name="Kuo R.C."/>
            <person name="Labutti K."/>
            <person name="Haridas S."/>
            <person name="Kuo A."/>
            <person name="Salamov A."/>
            <person name="Ahrendt S.R."/>
            <person name="Lipzen A."/>
            <person name="Sullivan W."/>
            <person name="Andreopoulos W.B."/>
            <person name="Clum A."/>
            <person name="Lindquist E."/>
            <person name="Daum C."/>
            <person name="Ramamoorthy G.K."/>
            <person name="Gryganskyi A."/>
            <person name="Culley D."/>
            <person name="Magnuson J.K."/>
            <person name="James T.Y."/>
            <person name="O'Malley M.A."/>
            <person name="Stajich J.E."/>
            <person name="Spatafora J.W."/>
            <person name="Visel A."/>
            <person name="Grigoriev I.V."/>
        </authorList>
    </citation>
    <scope>NUCLEOTIDE SEQUENCE [LARGE SCALE GENOMIC DNA]</scope>
    <source>
        <strain evidence="6 7">CBS 931.73</strain>
    </source>
</reference>
<evidence type="ECO:0000256" key="5">
    <source>
        <dbReference type="SAM" id="Phobius"/>
    </source>
</evidence>
<dbReference type="AlphaFoldDB" id="A0A1Y1X7H4"/>
<dbReference type="Proteomes" id="UP000193498">
    <property type="component" value="Unassembled WGS sequence"/>
</dbReference>
<gene>
    <name evidence="6" type="ORF">K493DRAFT_241546</name>
</gene>
<dbReference type="PANTHER" id="PTHR23294:SF59">
    <property type="entry name" value="UNC93-LIKE PROTEIN C922.05C"/>
    <property type="match status" value="1"/>
</dbReference>
<evidence type="ECO:0000256" key="2">
    <source>
        <dbReference type="ARBA" id="ARBA00022692"/>
    </source>
</evidence>
<accession>A0A1Y1X7H4</accession>
<keyword evidence="2 5" id="KW-0812">Transmembrane</keyword>
<dbReference type="GO" id="GO:0016020">
    <property type="term" value="C:membrane"/>
    <property type="evidence" value="ECO:0007669"/>
    <property type="project" value="UniProtKB-SubCell"/>
</dbReference>
<feature type="transmembrane region" description="Helical" evidence="5">
    <location>
        <begin position="96"/>
        <end position="115"/>
    </location>
</feature>
<feature type="transmembrane region" description="Helical" evidence="5">
    <location>
        <begin position="333"/>
        <end position="352"/>
    </location>
</feature>
<feature type="transmembrane region" description="Helical" evidence="5">
    <location>
        <begin position="166"/>
        <end position="186"/>
    </location>
</feature>
<feature type="transmembrane region" description="Helical" evidence="5">
    <location>
        <begin position="135"/>
        <end position="154"/>
    </location>
</feature>
<feature type="transmembrane region" description="Helical" evidence="5">
    <location>
        <begin position="47"/>
        <end position="66"/>
    </location>
</feature>
<dbReference type="PANTHER" id="PTHR23294">
    <property type="entry name" value="ET TRANSLATION PRODUCT-RELATED"/>
    <property type="match status" value="1"/>
</dbReference>
<dbReference type="SUPFAM" id="SSF103473">
    <property type="entry name" value="MFS general substrate transporter"/>
    <property type="match status" value="1"/>
</dbReference>
<proteinExistence type="predicted"/>
<dbReference type="PROSITE" id="PS51257">
    <property type="entry name" value="PROKAR_LIPOPROTEIN"/>
    <property type="match status" value="1"/>
</dbReference>
<dbReference type="InterPro" id="IPR036259">
    <property type="entry name" value="MFS_trans_sf"/>
</dbReference>
<evidence type="ECO:0000313" key="6">
    <source>
        <dbReference type="EMBL" id="ORX81720.1"/>
    </source>
</evidence>
<sequence>MRLNSPMMQVILVGFACFCCPGMYNVINSLGAGGQMDDNTTKNGNVALYACFSVFGVFGGAIHNILGGRWTMVCGGLTYALYSGSLVYYSNTKEPAFVIAASAILGIGAGMFWTAQGTIMMSYPSENQKGRAVGIFWIIFNMGAVLGSFIPFGLNFHSSAGQVNTATYYVLMALMVIGALLGLGLIPPEKVVREDGSRVQVSKFENVGGEIIEILKLFKNKNMLLLLPLCVTSNWFYSYQFGAVNGVLFNVRTRSFNSAFYWGAQMIGAYGVGLLLDNPKLHRRTRALYGLALVTILTMIIWGGGLGLQVQYTREDHPKDIDFINGPGWGGKFVLYLFYGFLDAVLQTYAYWLMGALSNDSHVLARYAGYYKGLQSAGAAIAWDIDAKNTPFLTQLIINWVLCTASLPFAYIVARGVKDTSEEDGEKVEMEKS</sequence>
<organism evidence="6 7">
    <name type="scientific">Basidiobolus meristosporus CBS 931.73</name>
    <dbReference type="NCBI Taxonomy" id="1314790"/>
    <lineage>
        <taxon>Eukaryota</taxon>
        <taxon>Fungi</taxon>
        <taxon>Fungi incertae sedis</taxon>
        <taxon>Zoopagomycota</taxon>
        <taxon>Entomophthoromycotina</taxon>
        <taxon>Basidiobolomycetes</taxon>
        <taxon>Basidiobolales</taxon>
        <taxon>Basidiobolaceae</taxon>
        <taxon>Basidiobolus</taxon>
    </lineage>
</organism>